<dbReference type="InterPro" id="IPR043129">
    <property type="entry name" value="ATPase_NBD"/>
</dbReference>
<proteinExistence type="inferred from homology"/>
<feature type="binding site" evidence="8">
    <location>
        <position position="144"/>
    </location>
    <ligand>
        <name>Fe cation</name>
        <dbReference type="ChEBI" id="CHEBI:24875"/>
    </ligand>
</feature>
<dbReference type="InterPro" id="IPR000905">
    <property type="entry name" value="Gcp-like_dom"/>
</dbReference>
<dbReference type="Gene3D" id="3.30.420.40">
    <property type="match status" value="2"/>
</dbReference>
<dbReference type="GO" id="GO:0005506">
    <property type="term" value="F:iron ion binding"/>
    <property type="evidence" value="ECO:0007669"/>
    <property type="project" value="UniProtKB-UniRule"/>
</dbReference>
<dbReference type="GO" id="GO:0002949">
    <property type="term" value="P:tRNA threonylcarbamoyladenosine modification"/>
    <property type="evidence" value="ECO:0007669"/>
    <property type="project" value="UniProtKB-UniRule"/>
</dbReference>
<evidence type="ECO:0000256" key="2">
    <source>
        <dbReference type="ARBA" id="ARBA00022679"/>
    </source>
</evidence>
<comment type="similarity">
    <text evidence="8">Belongs to the KAE1 / TsaD family.</text>
</comment>
<evidence type="ECO:0000256" key="4">
    <source>
        <dbReference type="ARBA" id="ARBA00022723"/>
    </source>
</evidence>
<evidence type="ECO:0000256" key="5">
    <source>
        <dbReference type="ARBA" id="ARBA00023004"/>
    </source>
</evidence>
<dbReference type="GO" id="GO:0005737">
    <property type="term" value="C:cytoplasm"/>
    <property type="evidence" value="ECO:0007669"/>
    <property type="project" value="UniProtKB-SubCell"/>
</dbReference>
<feature type="binding site" evidence="8">
    <location>
        <position position="195"/>
    </location>
    <ligand>
        <name>substrate</name>
    </ligand>
</feature>
<dbReference type="NCBIfam" id="TIGR00329">
    <property type="entry name" value="gcp_kae1"/>
    <property type="match status" value="1"/>
</dbReference>
<comment type="catalytic activity">
    <reaction evidence="7 8">
        <text>L-threonylcarbamoyladenylate + adenosine(37) in tRNA = N(6)-L-threonylcarbamoyladenosine(37) in tRNA + AMP + H(+)</text>
        <dbReference type="Rhea" id="RHEA:37059"/>
        <dbReference type="Rhea" id="RHEA-COMP:10162"/>
        <dbReference type="Rhea" id="RHEA-COMP:10163"/>
        <dbReference type="ChEBI" id="CHEBI:15378"/>
        <dbReference type="ChEBI" id="CHEBI:73682"/>
        <dbReference type="ChEBI" id="CHEBI:74411"/>
        <dbReference type="ChEBI" id="CHEBI:74418"/>
        <dbReference type="ChEBI" id="CHEBI:456215"/>
        <dbReference type="EC" id="2.3.1.234"/>
    </reaction>
</comment>
<keyword evidence="2 8" id="KW-0808">Transferase</keyword>
<keyword evidence="3 8" id="KW-0819">tRNA processing</keyword>
<keyword evidence="4 8" id="KW-0479">Metal-binding</keyword>
<feature type="binding site" evidence="8">
    <location>
        <position position="208"/>
    </location>
    <ligand>
        <name>substrate</name>
    </ligand>
</feature>
<dbReference type="InterPro" id="IPR017861">
    <property type="entry name" value="KAE1/TsaD"/>
</dbReference>
<dbReference type="NCBIfam" id="TIGR03723">
    <property type="entry name" value="T6A_TsaD_YgjD"/>
    <property type="match status" value="1"/>
</dbReference>
<dbReference type="PANTHER" id="PTHR11735:SF6">
    <property type="entry name" value="TRNA N6-ADENOSINE THREONYLCARBAMOYLTRANSFERASE, MITOCHONDRIAL"/>
    <property type="match status" value="1"/>
</dbReference>
<keyword evidence="5 8" id="KW-0408">Iron</keyword>
<comment type="cofactor">
    <cofactor evidence="8">
        <name>Fe(2+)</name>
        <dbReference type="ChEBI" id="CHEBI:29033"/>
    </cofactor>
    <text evidence="8">Binds 1 Fe(2+) ion per subunit.</text>
</comment>
<dbReference type="GO" id="GO:0061711">
    <property type="term" value="F:tRNA N(6)-L-threonylcarbamoyladenine synthase activity"/>
    <property type="evidence" value="ECO:0007669"/>
    <property type="project" value="UniProtKB-EC"/>
</dbReference>
<dbReference type="EC" id="2.3.1.234" evidence="8"/>
<comment type="subcellular location">
    <subcellularLocation>
        <location evidence="8">Cytoplasm</location>
    </subcellularLocation>
</comment>
<dbReference type="PRINTS" id="PR00789">
    <property type="entry name" value="OSIALOPTASE"/>
</dbReference>
<evidence type="ECO:0000256" key="3">
    <source>
        <dbReference type="ARBA" id="ARBA00022694"/>
    </source>
</evidence>
<accession>A0A2X0RAY0</accession>
<feature type="binding site" evidence="8">
    <location>
        <position position="301"/>
    </location>
    <ligand>
        <name>substrate</name>
    </ligand>
</feature>
<dbReference type="HAMAP" id="MF_01445">
    <property type="entry name" value="TsaD"/>
    <property type="match status" value="1"/>
</dbReference>
<protein>
    <recommendedName>
        <fullName evidence="8">tRNA N6-adenosine threonylcarbamoyltransferase</fullName>
        <ecNumber evidence="8">2.3.1.234</ecNumber>
    </recommendedName>
    <alternativeName>
        <fullName evidence="8">N6-L-threonylcarbamoyladenine synthase</fullName>
        <shortName evidence="8">t(6)A synthase</shortName>
    </alternativeName>
    <alternativeName>
        <fullName evidence="8">t(6)A37 threonylcarbamoyladenosine biosynthesis protein TsaD</fullName>
    </alternativeName>
    <alternativeName>
        <fullName evidence="8">tRNA threonylcarbamoyladenosine biosynthesis protein TsaD</fullName>
    </alternativeName>
</protein>
<keyword evidence="1 8" id="KW-0963">Cytoplasm</keyword>
<evidence type="ECO:0000256" key="7">
    <source>
        <dbReference type="ARBA" id="ARBA00048117"/>
    </source>
</evidence>
<evidence type="ECO:0000256" key="6">
    <source>
        <dbReference type="ARBA" id="ARBA00023315"/>
    </source>
</evidence>
<feature type="binding site" evidence="8">
    <location>
        <position position="333"/>
    </location>
    <ligand>
        <name>Fe cation</name>
        <dbReference type="ChEBI" id="CHEBI:24875"/>
    </ligand>
</feature>
<gene>
    <name evidence="8 9" type="primary">tsaD</name>
    <name evidence="9" type="ORF">BDKNPLJD_01612</name>
</gene>
<feature type="binding site" evidence="8">
    <location>
        <position position="212"/>
    </location>
    <ligand>
        <name>substrate</name>
    </ligand>
</feature>
<evidence type="ECO:0000256" key="8">
    <source>
        <dbReference type="HAMAP-Rule" id="MF_01445"/>
    </source>
</evidence>
<evidence type="ECO:0000313" key="9">
    <source>
        <dbReference type="EMBL" id="SPB25733.1"/>
    </source>
</evidence>
<feature type="binding site" evidence="8">
    <location>
        <position position="140"/>
    </location>
    <ligand>
        <name>Fe cation</name>
        <dbReference type="ChEBI" id="CHEBI:24875"/>
    </ligand>
</feature>
<organism evidence="9">
    <name type="scientific">Lactobacillus helveticus</name>
    <name type="common">Lactobacillus suntoryeus</name>
    <dbReference type="NCBI Taxonomy" id="1587"/>
    <lineage>
        <taxon>Bacteria</taxon>
        <taxon>Bacillati</taxon>
        <taxon>Bacillota</taxon>
        <taxon>Bacilli</taxon>
        <taxon>Lactobacillales</taxon>
        <taxon>Lactobacillaceae</taxon>
        <taxon>Lactobacillus</taxon>
    </lineage>
</organism>
<keyword evidence="6 8" id="KW-0012">Acyltransferase</keyword>
<dbReference type="Pfam" id="PF00814">
    <property type="entry name" value="TsaD"/>
    <property type="match status" value="1"/>
</dbReference>
<reference evidence="9" key="1">
    <citation type="submission" date="2018-01" db="EMBL/GenBank/DDBJ databases">
        <authorList>
            <person name="Gaut B.S."/>
            <person name="Morton B.R."/>
            <person name="Clegg M.T."/>
            <person name="Duvall M.R."/>
        </authorList>
    </citation>
    <scope>NUCLEOTIDE SEQUENCE</scope>
    <source>
        <strain evidence="9">Lactobacillus helveticus</strain>
    </source>
</reference>
<dbReference type="InterPro" id="IPR022450">
    <property type="entry name" value="TsaD"/>
</dbReference>
<feature type="binding site" evidence="8">
    <location>
        <begin position="162"/>
        <end position="166"/>
    </location>
    <ligand>
        <name>substrate</name>
    </ligand>
</feature>
<sequence>MVKPHQIRKKEVCVLSKKKDVRVLSEKKDVRILAYESSCDETSTAVIKNGREIESLIVATQIKSHQRFGGVVPEVASRHHIEVVSQITKEALNEANCDWKDIDAIAVTYGPGLVGALLIGVSAAKAASMATGIPLIGVDHIMGHIMAAQLRDEIEYPALALQVSGGHTEIVLLKDPVHFEIIGDTRDDAAGEAYDKIGRVLGVNYPAGKTIDAWAHEGKDTFNFPRAMMEDDDYDFSFSGLKSAFINTCHHADQIHEKLNKYDLAASFQAAVIDVLAHKTIRAIKQYKPKTFIMGGGVAANHGLRDRMSAEIAKLPKADQPKVILPDIKLCGDNAAMIGAAAYNLYNDNQFADLTLNADPSLELPYAKSMLN</sequence>
<dbReference type="PANTHER" id="PTHR11735">
    <property type="entry name" value="TRNA N6-ADENOSINE THREONYLCARBAMOYLTRANSFERASE"/>
    <property type="match status" value="1"/>
</dbReference>
<name>A0A2X0RAY0_LACHE</name>
<dbReference type="AlphaFoldDB" id="A0A2X0RAY0"/>
<evidence type="ECO:0000256" key="1">
    <source>
        <dbReference type="ARBA" id="ARBA00022490"/>
    </source>
</evidence>
<comment type="function">
    <text evidence="8">Required for the formation of a threonylcarbamoyl group on adenosine at position 37 (t(6)A37) in tRNAs that read codons beginning with adenine. Is involved in the transfer of the threonylcarbamoyl moiety of threonylcarbamoyl-AMP (TC-AMP) to the N6 group of A37, together with TsaE and TsaB. TsaD likely plays a direct catalytic role in this reaction.</text>
</comment>
<dbReference type="EMBL" id="OGTV01000081">
    <property type="protein sequence ID" value="SPB25733.1"/>
    <property type="molecule type" value="Genomic_DNA"/>
</dbReference>
<dbReference type="SUPFAM" id="SSF53067">
    <property type="entry name" value="Actin-like ATPase domain"/>
    <property type="match status" value="2"/>
</dbReference>
<dbReference type="FunFam" id="3.30.420.40:FF:000040">
    <property type="entry name" value="tRNA N6-adenosine threonylcarbamoyltransferase"/>
    <property type="match status" value="1"/>
</dbReference>
<dbReference type="CDD" id="cd24133">
    <property type="entry name" value="ASKHA_NBD_TsaD_bac"/>
    <property type="match status" value="1"/>
</dbReference>